<dbReference type="AlphaFoldDB" id="A0AAD3YBE0"/>
<reference evidence="2" key="1">
    <citation type="journal article" date="2023" name="BMC Genomics">
        <title>Chromosome-level genome assemblies of Cutaneotrichosporon spp. (Trichosporonales, Basidiomycota) reveal imbalanced evolution between nucleotide sequences and chromosome synteny.</title>
        <authorList>
            <person name="Kobayashi Y."/>
            <person name="Kayamori A."/>
            <person name="Aoki K."/>
            <person name="Shiwa Y."/>
            <person name="Matsutani M."/>
            <person name="Fujita N."/>
            <person name="Sugita T."/>
            <person name="Iwasaki W."/>
            <person name="Tanaka N."/>
            <person name="Takashima M."/>
        </authorList>
    </citation>
    <scope>NUCLEOTIDE SEQUENCE</scope>
    <source>
        <strain evidence="2">HIS016</strain>
    </source>
</reference>
<accession>A0AAD3YBE0</accession>
<dbReference type="EMBL" id="BTCM01000002">
    <property type="protein sequence ID" value="GMK55689.1"/>
    <property type="molecule type" value="Genomic_DNA"/>
</dbReference>
<name>A0AAD3YBE0_9TREE</name>
<comment type="caution">
    <text evidence="2">The sequence shown here is derived from an EMBL/GenBank/DDBJ whole genome shotgun (WGS) entry which is preliminary data.</text>
</comment>
<reference evidence="2" key="2">
    <citation type="submission" date="2023-06" db="EMBL/GenBank/DDBJ databases">
        <authorList>
            <person name="Kobayashi Y."/>
            <person name="Kayamori A."/>
            <person name="Aoki K."/>
            <person name="Shiwa Y."/>
            <person name="Fujita N."/>
            <person name="Sugita T."/>
            <person name="Iwasaki W."/>
            <person name="Tanaka N."/>
            <person name="Takashima M."/>
        </authorList>
    </citation>
    <scope>NUCLEOTIDE SEQUENCE</scope>
    <source>
        <strain evidence="2">HIS016</strain>
    </source>
</reference>
<dbReference type="Proteomes" id="UP001222932">
    <property type="component" value="Unassembled WGS sequence"/>
</dbReference>
<sequence length="154" mass="16760">MLHQSKPIQHTSSEGARARALLLSLDYEGTGRYPVPQSTVRRDAPLDRLFLLAANRDSVVRPTHRGASSDTVGSTSTWSAGSCTSSPTRSPRETTVGAPWDRSPLSMNVVTEAYCGIVTEDEQEILDDGTEQHQLPSPPSREPSTVLSCYQSVF</sequence>
<evidence type="ECO:0000313" key="2">
    <source>
        <dbReference type="EMBL" id="GMK55689.1"/>
    </source>
</evidence>
<feature type="region of interest" description="Disordered" evidence="1">
    <location>
        <begin position="60"/>
        <end position="103"/>
    </location>
</feature>
<protein>
    <submittedName>
        <fullName evidence="2">Uncharacterized protein</fullName>
    </submittedName>
</protein>
<evidence type="ECO:0000313" key="3">
    <source>
        <dbReference type="Proteomes" id="UP001222932"/>
    </source>
</evidence>
<feature type="region of interest" description="Disordered" evidence="1">
    <location>
        <begin position="124"/>
        <end position="146"/>
    </location>
</feature>
<evidence type="ECO:0000256" key="1">
    <source>
        <dbReference type="SAM" id="MobiDB-lite"/>
    </source>
</evidence>
<keyword evidence="3" id="KW-1185">Reference proteome</keyword>
<feature type="compositionally biased region" description="Low complexity" evidence="1">
    <location>
        <begin position="82"/>
        <end position="95"/>
    </location>
</feature>
<proteinExistence type="predicted"/>
<organism evidence="2 3">
    <name type="scientific">Cutaneotrichosporon spelunceum</name>
    <dbReference type="NCBI Taxonomy" id="1672016"/>
    <lineage>
        <taxon>Eukaryota</taxon>
        <taxon>Fungi</taxon>
        <taxon>Dikarya</taxon>
        <taxon>Basidiomycota</taxon>
        <taxon>Agaricomycotina</taxon>
        <taxon>Tremellomycetes</taxon>
        <taxon>Trichosporonales</taxon>
        <taxon>Trichosporonaceae</taxon>
        <taxon>Cutaneotrichosporon</taxon>
    </lineage>
</organism>
<gene>
    <name evidence="2" type="ORF">CspeluHIS016_0207450</name>
</gene>
<feature type="compositionally biased region" description="Polar residues" evidence="1">
    <location>
        <begin position="66"/>
        <end position="81"/>
    </location>
</feature>